<protein>
    <recommendedName>
        <fullName evidence="2">Outer membrane protein beta-barrel domain-containing protein</fullName>
    </recommendedName>
</protein>
<evidence type="ECO:0000313" key="1">
    <source>
        <dbReference type="EMBL" id="GAI99571.1"/>
    </source>
</evidence>
<proteinExistence type="predicted"/>
<comment type="caution">
    <text evidence="1">The sequence shown here is derived from an EMBL/GenBank/DDBJ whole genome shotgun (WGS) entry which is preliminary data.</text>
</comment>
<dbReference type="AlphaFoldDB" id="X1U7I8"/>
<sequence>MQFQGGLRIKIQEFSTINFSVTYGKGSGSDAGTKNNDRDYSYQTILIEPSVRFEYHLFTRQNEVSLIITAG</sequence>
<name>X1U7I8_9ZZZZ</name>
<evidence type="ECO:0008006" key="2">
    <source>
        <dbReference type="Google" id="ProtNLM"/>
    </source>
</evidence>
<dbReference type="EMBL" id="BARW01023771">
    <property type="protein sequence ID" value="GAI99571.1"/>
    <property type="molecule type" value="Genomic_DNA"/>
</dbReference>
<accession>X1U7I8</accession>
<gene>
    <name evidence="1" type="ORF">S12H4_39351</name>
</gene>
<organism evidence="1">
    <name type="scientific">marine sediment metagenome</name>
    <dbReference type="NCBI Taxonomy" id="412755"/>
    <lineage>
        <taxon>unclassified sequences</taxon>
        <taxon>metagenomes</taxon>
        <taxon>ecological metagenomes</taxon>
    </lineage>
</organism>
<reference evidence="1" key="1">
    <citation type="journal article" date="2014" name="Front. Microbiol.">
        <title>High frequency of phylogenetically diverse reductive dehalogenase-homologous genes in deep subseafloor sedimentary metagenomes.</title>
        <authorList>
            <person name="Kawai M."/>
            <person name="Futagami T."/>
            <person name="Toyoda A."/>
            <person name="Takaki Y."/>
            <person name="Nishi S."/>
            <person name="Hori S."/>
            <person name="Arai W."/>
            <person name="Tsubouchi T."/>
            <person name="Morono Y."/>
            <person name="Uchiyama I."/>
            <person name="Ito T."/>
            <person name="Fujiyama A."/>
            <person name="Inagaki F."/>
            <person name="Takami H."/>
        </authorList>
    </citation>
    <scope>NUCLEOTIDE SEQUENCE</scope>
    <source>
        <strain evidence="1">Expedition CK06-06</strain>
    </source>
</reference>